<dbReference type="EMBL" id="CYRY02043865">
    <property type="protein sequence ID" value="VCX38532.1"/>
    <property type="molecule type" value="Genomic_DNA"/>
</dbReference>
<evidence type="ECO:0000313" key="2">
    <source>
        <dbReference type="EMBL" id="VCX38532.1"/>
    </source>
</evidence>
<dbReference type="Proteomes" id="UP000269945">
    <property type="component" value="Unassembled WGS sequence"/>
</dbReference>
<gene>
    <name evidence="2" type="ORF">BN2614_LOCUS1</name>
</gene>
<dbReference type="AlphaFoldDB" id="A0A9X9Q7X1"/>
<protein>
    <recommendedName>
        <fullName evidence="4">60S ribosomal protein L29</fullName>
    </recommendedName>
</protein>
<reference evidence="2 3" key="1">
    <citation type="submission" date="2018-10" db="EMBL/GenBank/DDBJ databases">
        <authorList>
            <person name="Ekblom R."/>
            <person name="Jareborg N."/>
        </authorList>
    </citation>
    <scope>NUCLEOTIDE SEQUENCE [LARGE SCALE GENOMIC DNA]</scope>
    <source>
        <tissue evidence="2">Muscle</tissue>
    </source>
</reference>
<name>A0A9X9Q7X1_GULGU</name>
<accession>A0A9X9Q7X1</accession>
<organism evidence="2 3">
    <name type="scientific">Gulo gulo</name>
    <name type="common">Wolverine</name>
    <name type="synonym">Gluton</name>
    <dbReference type="NCBI Taxonomy" id="48420"/>
    <lineage>
        <taxon>Eukaryota</taxon>
        <taxon>Metazoa</taxon>
        <taxon>Chordata</taxon>
        <taxon>Craniata</taxon>
        <taxon>Vertebrata</taxon>
        <taxon>Euteleostomi</taxon>
        <taxon>Mammalia</taxon>
        <taxon>Eutheria</taxon>
        <taxon>Laurasiatheria</taxon>
        <taxon>Carnivora</taxon>
        <taxon>Caniformia</taxon>
        <taxon>Musteloidea</taxon>
        <taxon>Mustelidae</taxon>
        <taxon>Guloninae</taxon>
        <taxon>Gulo</taxon>
    </lineage>
</organism>
<feature type="region of interest" description="Disordered" evidence="1">
    <location>
        <begin position="40"/>
        <end position="63"/>
    </location>
</feature>
<evidence type="ECO:0000256" key="1">
    <source>
        <dbReference type="SAM" id="MobiDB-lite"/>
    </source>
</evidence>
<comment type="caution">
    <text evidence="2">The sequence shown here is derived from an EMBL/GenBank/DDBJ whole genome shotgun (WGS) entry which is preliminary data.</text>
</comment>
<proteinExistence type="predicted"/>
<sequence>MHFAKMQNKKGLKKRKANNAKVMSACAEAVQALVKHDEVKPKLPKGGSHPLHQHSCITHPKLNTPARITLPRVLDSAGQRPMVGHKAQAAAATLAPRGAQAPMSTTV</sequence>
<evidence type="ECO:0000313" key="3">
    <source>
        <dbReference type="Proteomes" id="UP000269945"/>
    </source>
</evidence>
<keyword evidence="3" id="KW-1185">Reference proteome</keyword>
<evidence type="ECO:0008006" key="4">
    <source>
        <dbReference type="Google" id="ProtNLM"/>
    </source>
</evidence>